<dbReference type="InterPro" id="IPR023346">
    <property type="entry name" value="Lysozyme-like_dom_sf"/>
</dbReference>
<dbReference type="GO" id="GO:0016763">
    <property type="term" value="F:pentosyltransferase activity"/>
    <property type="evidence" value="ECO:0007669"/>
    <property type="project" value="InterPro"/>
</dbReference>
<dbReference type="PANTHER" id="PTHR30400:SF0">
    <property type="entry name" value="BIOSYNTHETIC PEPTIDOGLYCAN TRANSGLYCOSYLASE"/>
    <property type="match status" value="1"/>
</dbReference>
<evidence type="ECO:0000256" key="3">
    <source>
        <dbReference type="ARBA" id="ARBA00022676"/>
    </source>
</evidence>
<keyword evidence="6 11" id="KW-0133">Cell shape</keyword>
<dbReference type="InterPro" id="IPR001264">
    <property type="entry name" value="Glyco_trans_51"/>
</dbReference>
<dbReference type="RefSeq" id="WP_018080503.1">
    <property type="nucleotide sequence ID" value="NZ_AQWM01000002.1"/>
</dbReference>
<reference evidence="14 15" key="1">
    <citation type="journal article" date="2014" name="Nature">
        <title>Sequential evolution of bacterial morphology by co-option of a developmental regulator.</title>
        <authorList>
            <person name="Jiang C."/>
            <person name="Brown P.J."/>
            <person name="Ducret A."/>
            <person name="Brun Y.V."/>
        </authorList>
    </citation>
    <scope>NUCLEOTIDE SEQUENCE [LARGE SCALE GENOMIC DNA]</scope>
    <source>
        <strain evidence="14 15">DSM 16100</strain>
    </source>
</reference>
<feature type="domain" description="Glycosyl transferase family 51" evidence="13">
    <location>
        <begin position="88"/>
        <end position="240"/>
    </location>
</feature>
<comment type="caution">
    <text evidence="14">The sequence shown here is derived from an EMBL/GenBank/DDBJ whole genome shotgun (WGS) entry which is preliminary data.</text>
</comment>
<dbReference type="NCBIfam" id="TIGR02070">
    <property type="entry name" value="mono_pep_trsgly"/>
    <property type="match status" value="1"/>
</dbReference>
<evidence type="ECO:0000313" key="14">
    <source>
        <dbReference type="EMBL" id="ESQ93429.1"/>
    </source>
</evidence>
<comment type="pathway">
    <text evidence="11">Cell wall biogenesis; peptidoglycan biosynthesis.</text>
</comment>
<comment type="subcellular location">
    <subcellularLocation>
        <location evidence="11">Cell inner membrane</location>
        <topology evidence="11">Single-pass membrane protein</topology>
    </subcellularLocation>
</comment>
<comment type="catalytic activity">
    <reaction evidence="11">
        <text>[GlcNAc-(1-&gt;4)-Mur2Ac(oyl-L-Ala-gamma-D-Glu-L-Lys-D-Ala-D-Ala)](n)-di-trans,octa-cis-undecaprenyl diphosphate + beta-D-GlcNAc-(1-&gt;4)-Mur2Ac(oyl-L-Ala-gamma-D-Glu-L-Lys-D-Ala-D-Ala)-di-trans,octa-cis-undecaprenyl diphosphate = [GlcNAc-(1-&gt;4)-Mur2Ac(oyl-L-Ala-gamma-D-Glu-L-Lys-D-Ala-D-Ala)](n+1)-di-trans,octa-cis-undecaprenyl diphosphate + di-trans,octa-cis-undecaprenyl diphosphate + H(+)</text>
        <dbReference type="Rhea" id="RHEA:23708"/>
        <dbReference type="Rhea" id="RHEA-COMP:9602"/>
        <dbReference type="Rhea" id="RHEA-COMP:9603"/>
        <dbReference type="ChEBI" id="CHEBI:15378"/>
        <dbReference type="ChEBI" id="CHEBI:58405"/>
        <dbReference type="ChEBI" id="CHEBI:60033"/>
        <dbReference type="ChEBI" id="CHEBI:78435"/>
        <dbReference type="EC" id="2.4.99.28"/>
    </reaction>
</comment>
<dbReference type="GO" id="GO:0071555">
    <property type="term" value="P:cell wall organization"/>
    <property type="evidence" value="ECO:0007669"/>
    <property type="project" value="UniProtKB-KW"/>
</dbReference>
<dbReference type="STRING" id="1121022.GCA_000376105_00836"/>
<evidence type="ECO:0000256" key="10">
    <source>
        <dbReference type="ARBA" id="ARBA00023316"/>
    </source>
</evidence>
<evidence type="ECO:0000256" key="9">
    <source>
        <dbReference type="ARBA" id="ARBA00023136"/>
    </source>
</evidence>
<dbReference type="InterPro" id="IPR036950">
    <property type="entry name" value="PBP_transglycosylase"/>
</dbReference>
<evidence type="ECO:0000259" key="13">
    <source>
        <dbReference type="Pfam" id="PF00912"/>
    </source>
</evidence>
<dbReference type="InterPro" id="IPR011812">
    <property type="entry name" value="Pep_trsgly"/>
</dbReference>
<comment type="similarity">
    <text evidence="11">Belongs to the glycosyltransferase 51 family.</text>
</comment>
<dbReference type="Pfam" id="PF00912">
    <property type="entry name" value="Transgly"/>
    <property type="match status" value="1"/>
</dbReference>
<keyword evidence="8 11" id="KW-1133">Transmembrane helix</keyword>
<evidence type="ECO:0000256" key="7">
    <source>
        <dbReference type="ARBA" id="ARBA00022984"/>
    </source>
</evidence>
<dbReference type="GO" id="GO:0008360">
    <property type="term" value="P:regulation of cell shape"/>
    <property type="evidence" value="ECO:0007669"/>
    <property type="project" value="UniProtKB-KW"/>
</dbReference>
<keyword evidence="4 11" id="KW-0808">Transferase</keyword>
<keyword evidence="7 11" id="KW-0573">Peptidoglycan synthesis</keyword>
<dbReference type="EMBL" id="AWGB01000008">
    <property type="protein sequence ID" value="ESQ93429.1"/>
    <property type="molecule type" value="Genomic_DNA"/>
</dbReference>
<keyword evidence="15" id="KW-1185">Reference proteome</keyword>
<keyword evidence="10 11" id="KW-0961">Cell wall biogenesis/degradation</keyword>
<dbReference type="EC" id="2.4.99.28" evidence="11"/>
<comment type="function">
    <text evidence="11">Peptidoglycan polymerase that catalyzes glycan chain elongation from lipid-linked precursors.</text>
</comment>
<dbReference type="GO" id="GO:0009252">
    <property type="term" value="P:peptidoglycan biosynthetic process"/>
    <property type="evidence" value="ECO:0007669"/>
    <property type="project" value="UniProtKB-UniRule"/>
</dbReference>
<dbReference type="Gene3D" id="1.10.3810.10">
    <property type="entry name" value="Biosynthetic peptidoglycan transglycosylase-like"/>
    <property type="match status" value="1"/>
</dbReference>
<feature type="region of interest" description="Disordered" evidence="12">
    <location>
        <begin position="1"/>
        <end position="37"/>
    </location>
</feature>
<evidence type="ECO:0000256" key="11">
    <source>
        <dbReference type="HAMAP-Rule" id="MF_00766"/>
    </source>
</evidence>
<evidence type="ECO:0000313" key="15">
    <source>
        <dbReference type="Proteomes" id="UP000017837"/>
    </source>
</evidence>
<evidence type="ECO:0000256" key="12">
    <source>
        <dbReference type="SAM" id="MobiDB-lite"/>
    </source>
</evidence>
<sequence length="262" mass="29044">MSDGKGDEPENDIPGLGEEVIYDAPAEDTTPPPSVKPVPLKRKFRPFRFAVGCVVGFFAFSILSVAIHRFVPVPITLLMIERLGHGNGLDHRWVPASQISDNLKRAVIASEDAKFCTHDGFDIQAIEKAQRYNATHKKKRGASTISQQTAKNVFLWPDRSWVRKGFEVYYTFLIEHMWSKDRIMEVYLNSIEMGPGVYGAEAASQYWFGHSAKTLSRAEAAQLAAILPNPIKRKAKGNKRSGRIAANARTVVSQGLDACAAE</sequence>
<dbReference type="PANTHER" id="PTHR30400">
    <property type="entry name" value="MONOFUNCTIONAL BIOSYNTHETIC PEPTIDOGLYCAN TRANSGLYCOSYLASE"/>
    <property type="match status" value="1"/>
</dbReference>
<feature type="transmembrane region" description="Helical" evidence="11">
    <location>
        <begin position="49"/>
        <end position="71"/>
    </location>
</feature>
<proteinExistence type="inferred from homology"/>
<evidence type="ECO:0000256" key="5">
    <source>
        <dbReference type="ARBA" id="ARBA00022692"/>
    </source>
</evidence>
<dbReference type="GO" id="GO:0009274">
    <property type="term" value="C:peptidoglycan-based cell wall"/>
    <property type="evidence" value="ECO:0007669"/>
    <property type="project" value="InterPro"/>
</dbReference>
<dbReference type="PATRIC" id="fig|1121022.4.peg.1168"/>
<name>V4Q157_9CAUL</name>
<keyword evidence="5 11" id="KW-0812">Transmembrane</keyword>
<accession>V4Q157</accession>
<evidence type="ECO:0000256" key="4">
    <source>
        <dbReference type="ARBA" id="ARBA00022679"/>
    </source>
</evidence>
<organism evidence="14 15">
    <name type="scientific">Asticcacaulis benevestitus DSM 16100 = ATCC BAA-896</name>
    <dbReference type="NCBI Taxonomy" id="1121022"/>
    <lineage>
        <taxon>Bacteria</taxon>
        <taxon>Pseudomonadati</taxon>
        <taxon>Pseudomonadota</taxon>
        <taxon>Alphaproteobacteria</taxon>
        <taxon>Caulobacterales</taxon>
        <taxon>Caulobacteraceae</taxon>
        <taxon>Asticcacaulis</taxon>
    </lineage>
</organism>
<evidence type="ECO:0000256" key="6">
    <source>
        <dbReference type="ARBA" id="ARBA00022960"/>
    </source>
</evidence>
<gene>
    <name evidence="11" type="primary">mtgA</name>
    <name evidence="14" type="ORF">ABENE_05870</name>
</gene>
<dbReference type="AlphaFoldDB" id="V4Q157"/>
<evidence type="ECO:0000256" key="1">
    <source>
        <dbReference type="ARBA" id="ARBA00022475"/>
    </source>
</evidence>
<evidence type="ECO:0000256" key="8">
    <source>
        <dbReference type="ARBA" id="ARBA00022989"/>
    </source>
</evidence>
<keyword evidence="2 11" id="KW-0997">Cell inner membrane</keyword>
<keyword evidence="9 11" id="KW-0472">Membrane</keyword>
<dbReference type="Proteomes" id="UP000017837">
    <property type="component" value="Unassembled WGS sequence"/>
</dbReference>
<dbReference type="OrthoDB" id="9766909at2"/>
<dbReference type="GO" id="GO:0008955">
    <property type="term" value="F:peptidoglycan glycosyltransferase activity"/>
    <property type="evidence" value="ECO:0007669"/>
    <property type="project" value="UniProtKB-UniRule"/>
</dbReference>
<evidence type="ECO:0000256" key="2">
    <source>
        <dbReference type="ARBA" id="ARBA00022519"/>
    </source>
</evidence>
<dbReference type="GO" id="GO:0005886">
    <property type="term" value="C:plasma membrane"/>
    <property type="evidence" value="ECO:0007669"/>
    <property type="project" value="UniProtKB-SubCell"/>
</dbReference>
<dbReference type="HAMAP" id="MF_00766">
    <property type="entry name" value="PGT_MtgA"/>
    <property type="match status" value="1"/>
</dbReference>
<keyword evidence="1 11" id="KW-1003">Cell membrane</keyword>
<keyword evidence="3 11" id="KW-0328">Glycosyltransferase</keyword>
<dbReference type="UniPathway" id="UPA00219"/>
<dbReference type="SUPFAM" id="SSF53955">
    <property type="entry name" value="Lysozyme-like"/>
    <property type="match status" value="1"/>
</dbReference>
<dbReference type="eggNOG" id="COG0744">
    <property type="taxonomic scope" value="Bacteria"/>
</dbReference>
<protein>
    <recommendedName>
        <fullName evidence="11">Biosynthetic peptidoglycan transglycosylase</fullName>
        <ecNumber evidence="11">2.4.99.28</ecNumber>
    </recommendedName>
    <alternativeName>
        <fullName evidence="11">Glycan polymerase</fullName>
    </alternativeName>
    <alternativeName>
        <fullName evidence="11">Peptidoglycan glycosyltransferase MtgA</fullName>
        <shortName evidence="11">PGT</shortName>
    </alternativeName>
</protein>